<dbReference type="PANTHER" id="PTHR48069:SF3">
    <property type="entry name" value="DIHYDROFOLATE REDUCTASE"/>
    <property type="match status" value="1"/>
</dbReference>
<dbReference type="InterPro" id="IPR017925">
    <property type="entry name" value="DHFR_CS"/>
</dbReference>
<keyword evidence="4" id="KW-0521">NADP</keyword>
<organism evidence="7">
    <name type="scientific">marine metagenome</name>
    <dbReference type="NCBI Taxonomy" id="408172"/>
    <lineage>
        <taxon>unclassified sequences</taxon>
        <taxon>metagenomes</taxon>
        <taxon>ecological metagenomes</taxon>
    </lineage>
</organism>
<evidence type="ECO:0000256" key="4">
    <source>
        <dbReference type="ARBA" id="ARBA00022857"/>
    </source>
</evidence>
<dbReference type="GO" id="GO:0046654">
    <property type="term" value="P:tetrahydrofolate biosynthetic process"/>
    <property type="evidence" value="ECO:0007669"/>
    <property type="project" value="InterPro"/>
</dbReference>
<keyword evidence="3" id="KW-0554">One-carbon metabolism</keyword>
<dbReference type="PIRSF" id="PIRSF000194">
    <property type="entry name" value="DHFR"/>
    <property type="match status" value="1"/>
</dbReference>
<dbReference type="InterPro" id="IPR024072">
    <property type="entry name" value="DHFR-like_dom_sf"/>
</dbReference>
<comment type="pathway">
    <text evidence="1">Cofactor biosynthesis; tetrahydrofolate biosynthesis; 5,6,7,8-tetrahydrofolate from 7,8-dihydrofolate: step 1/1.</text>
</comment>
<dbReference type="GO" id="GO:0050661">
    <property type="term" value="F:NADP binding"/>
    <property type="evidence" value="ECO:0007669"/>
    <property type="project" value="InterPro"/>
</dbReference>
<evidence type="ECO:0000259" key="6">
    <source>
        <dbReference type="PROSITE" id="PS51330"/>
    </source>
</evidence>
<sequence>MHISLVAAFSADHVLGNKGKIPWHLKEDLDNFKNLTIGSAVIMGRKTYESIGHPLSNRLNVVMTKKPKGLRGIVEVKTKKKAIEVASNFSENIYVIGGGDIYMEFIKLASTMYLTKINIEVEGDTFFPNWDKVEWEEVSRRDSKDSAQNIEYSFFQYSRRSLRRP</sequence>
<dbReference type="GO" id="GO:0046655">
    <property type="term" value="P:folic acid metabolic process"/>
    <property type="evidence" value="ECO:0007669"/>
    <property type="project" value="TreeGrafter"/>
</dbReference>
<evidence type="ECO:0000256" key="2">
    <source>
        <dbReference type="ARBA" id="ARBA00012856"/>
    </source>
</evidence>
<dbReference type="CDD" id="cd00209">
    <property type="entry name" value="DHFR"/>
    <property type="match status" value="1"/>
</dbReference>
<dbReference type="GO" id="GO:0046452">
    <property type="term" value="P:dihydrofolate metabolic process"/>
    <property type="evidence" value="ECO:0007669"/>
    <property type="project" value="TreeGrafter"/>
</dbReference>
<name>A0A382LYH6_9ZZZZ</name>
<proteinExistence type="predicted"/>
<accession>A0A382LYH6</accession>
<dbReference type="Pfam" id="PF00186">
    <property type="entry name" value="DHFR_1"/>
    <property type="match status" value="1"/>
</dbReference>
<dbReference type="EC" id="1.5.1.3" evidence="2"/>
<feature type="domain" description="DHFR" evidence="6">
    <location>
        <begin position="2"/>
        <end position="159"/>
    </location>
</feature>
<dbReference type="SUPFAM" id="SSF53597">
    <property type="entry name" value="Dihydrofolate reductase-like"/>
    <property type="match status" value="1"/>
</dbReference>
<dbReference type="InterPro" id="IPR001796">
    <property type="entry name" value="DHFR_dom"/>
</dbReference>
<dbReference type="PANTHER" id="PTHR48069">
    <property type="entry name" value="DIHYDROFOLATE REDUCTASE"/>
    <property type="match status" value="1"/>
</dbReference>
<dbReference type="EMBL" id="UINC01090136">
    <property type="protein sequence ID" value="SVC41809.1"/>
    <property type="molecule type" value="Genomic_DNA"/>
</dbReference>
<dbReference type="Gene3D" id="3.40.430.10">
    <property type="entry name" value="Dihydrofolate Reductase, subunit A"/>
    <property type="match status" value="1"/>
</dbReference>
<dbReference type="GO" id="GO:0006730">
    <property type="term" value="P:one-carbon metabolic process"/>
    <property type="evidence" value="ECO:0007669"/>
    <property type="project" value="UniProtKB-KW"/>
</dbReference>
<evidence type="ECO:0000256" key="3">
    <source>
        <dbReference type="ARBA" id="ARBA00022563"/>
    </source>
</evidence>
<evidence type="ECO:0000256" key="5">
    <source>
        <dbReference type="ARBA" id="ARBA00023002"/>
    </source>
</evidence>
<keyword evidence="5" id="KW-0560">Oxidoreductase</keyword>
<dbReference type="PRINTS" id="PR00070">
    <property type="entry name" value="DHFR"/>
</dbReference>
<dbReference type="GO" id="GO:0005829">
    <property type="term" value="C:cytosol"/>
    <property type="evidence" value="ECO:0007669"/>
    <property type="project" value="TreeGrafter"/>
</dbReference>
<evidence type="ECO:0000313" key="7">
    <source>
        <dbReference type="EMBL" id="SVC41809.1"/>
    </source>
</evidence>
<reference evidence="7" key="1">
    <citation type="submission" date="2018-05" db="EMBL/GenBank/DDBJ databases">
        <authorList>
            <person name="Lanie J.A."/>
            <person name="Ng W.-L."/>
            <person name="Kazmierczak K.M."/>
            <person name="Andrzejewski T.M."/>
            <person name="Davidsen T.M."/>
            <person name="Wayne K.J."/>
            <person name="Tettelin H."/>
            <person name="Glass J.I."/>
            <person name="Rusch D."/>
            <person name="Podicherti R."/>
            <person name="Tsui H.-C.T."/>
            <person name="Winkler M.E."/>
        </authorList>
    </citation>
    <scope>NUCLEOTIDE SEQUENCE</scope>
</reference>
<dbReference type="GO" id="GO:0004146">
    <property type="term" value="F:dihydrofolate reductase activity"/>
    <property type="evidence" value="ECO:0007669"/>
    <property type="project" value="UniProtKB-EC"/>
</dbReference>
<dbReference type="PROSITE" id="PS00075">
    <property type="entry name" value="DHFR_1"/>
    <property type="match status" value="1"/>
</dbReference>
<dbReference type="AlphaFoldDB" id="A0A382LYH6"/>
<protein>
    <recommendedName>
        <fullName evidence="2">dihydrofolate reductase</fullName>
        <ecNumber evidence="2">1.5.1.3</ecNumber>
    </recommendedName>
</protein>
<dbReference type="InterPro" id="IPR012259">
    <property type="entry name" value="DHFR"/>
</dbReference>
<gene>
    <name evidence="7" type="ORF">METZ01_LOCUS294663</name>
</gene>
<dbReference type="PROSITE" id="PS51330">
    <property type="entry name" value="DHFR_2"/>
    <property type="match status" value="1"/>
</dbReference>
<evidence type="ECO:0000256" key="1">
    <source>
        <dbReference type="ARBA" id="ARBA00004903"/>
    </source>
</evidence>